<evidence type="ECO:0000313" key="15">
    <source>
        <dbReference type="Proteomes" id="UP000594260"/>
    </source>
</evidence>
<dbReference type="Proteomes" id="UP000594260">
    <property type="component" value="Unplaced"/>
</dbReference>
<comment type="catalytic activity">
    <reaction evidence="8">
        <text>O-phospho-L-seryl-[protein] + H2O = L-seryl-[protein] + phosphate</text>
        <dbReference type="Rhea" id="RHEA:20629"/>
        <dbReference type="Rhea" id="RHEA-COMP:9863"/>
        <dbReference type="Rhea" id="RHEA-COMP:11604"/>
        <dbReference type="ChEBI" id="CHEBI:15377"/>
        <dbReference type="ChEBI" id="CHEBI:29999"/>
        <dbReference type="ChEBI" id="CHEBI:43474"/>
        <dbReference type="ChEBI" id="CHEBI:83421"/>
        <dbReference type="EC" id="3.1.3.16"/>
    </reaction>
</comment>
<dbReference type="GeneID" id="111246190"/>
<evidence type="ECO:0000256" key="7">
    <source>
        <dbReference type="ARBA" id="ARBA00023211"/>
    </source>
</evidence>
<dbReference type="SUPFAM" id="SSF56300">
    <property type="entry name" value="Metallo-dependent phosphatases"/>
    <property type="match status" value="1"/>
</dbReference>
<evidence type="ECO:0000256" key="5">
    <source>
        <dbReference type="ARBA" id="ARBA00022801"/>
    </source>
</evidence>
<dbReference type="PROSITE" id="PS50222">
    <property type="entry name" value="EF_HAND_2"/>
    <property type="match status" value="2"/>
</dbReference>
<sequence length="722" mass="82666">MTWNCGPCCKTDVNECIRHVGCNREMRRTRDMPGNAVLLFSEIERKDRKRSMVSVVVPRVENVQESHKPEGVAMKAALLIQRWYRRYLARQEIRKRCSWNIFQSLEYAGEQDQMKLQNFFHDLLTHLSNIKPSVAAAISNPNPAASLRGLEPLPKDQLRLAAAEAELYRNTDPNEIIVEETYRGAHLEPPFTSQHVNQLIQSFKERRTLHARYVLTIIHEARYFLRQMPNLSTASTAFAKQITVVGDLHGKLDDLLTVFYKNGLPSKDNPYVFNGDFVDRGIHSVEVLMLLLLCMLVWKDCVFLNRGNHEDFNVNLRYGFLKEIMYKYTRQAPKIIQATEDLYSWLPLGTLIDNKVLVVHGGVSSTTDLKAIATVDRHQFATVLQAPGQHSNYTYREWRQVVDLLWSDPRTLNGCQPNNLRGGGSFFGPDVTEAFLRKYDLQLIIRSHECKVDGYEFTHNGKVLTIFSASNYYDVGSNRGAYVKLCGPKLVPHAVMFVSTAQTRKATIQQRSGLMEHSALRELKHHIFACQSLLKKEFQRTDPNKTGTVKVSDWCDIMERTVGLKVTWRLLCPKIAQVDPIQGLVHYESTFDEYYLTNALAQGGPTFLESLYRNKEALETIFRIMDKDGSGLISMQEFQDACDLLGQHAEQPMSREHIEQLAKSIDINKDGFIDFNEFLEAFRLVDKTPSLDEKSPDQEDRDSFDQSRNLQESNGGIEITKL</sequence>
<dbReference type="Gene3D" id="3.60.21.10">
    <property type="match status" value="1"/>
</dbReference>
<comment type="cofactor">
    <cofactor evidence="1">
        <name>Mn(2+)</name>
        <dbReference type="ChEBI" id="CHEBI:29035"/>
    </cofactor>
</comment>
<evidence type="ECO:0000256" key="11">
    <source>
        <dbReference type="RuleBase" id="RU004273"/>
    </source>
</evidence>
<evidence type="ECO:0000256" key="10">
    <source>
        <dbReference type="PIRNR" id="PIRNR000912"/>
    </source>
</evidence>
<dbReference type="InterPro" id="IPR013235">
    <property type="entry name" value="PPP_dom"/>
</dbReference>
<dbReference type="SMART" id="SM00054">
    <property type="entry name" value="EFh"/>
    <property type="match status" value="3"/>
</dbReference>
<keyword evidence="3 10" id="KW-0479">Metal-binding</keyword>
<dbReference type="InterPro" id="IPR051134">
    <property type="entry name" value="PPP_phosphatase"/>
</dbReference>
<dbReference type="OMA" id="WCEALES"/>
<dbReference type="Pfam" id="PF13499">
    <property type="entry name" value="EF-hand_7"/>
    <property type="match status" value="1"/>
</dbReference>
<comment type="catalytic activity">
    <reaction evidence="9 10 11">
        <text>O-phospho-L-threonyl-[protein] + H2O = L-threonyl-[protein] + phosphate</text>
        <dbReference type="Rhea" id="RHEA:47004"/>
        <dbReference type="Rhea" id="RHEA-COMP:11060"/>
        <dbReference type="Rhea" id="RHEA-COMP:11605"/>
        <dbReference type="ChEBI" id="CHEBI:15377"/>
        <dbReference type="ChEBI" id="CHEBI:30013"/>
        <dbReference type="ChEBI" id="CHEBI:43474"/>
        <dbReference type="ChEBI" id="CHEBI:61977"/>
        <dbReference type="EC" id="3.1.3.16"/>
    </reaction>
</comment>
<dbReference type="GO" id="GO:0030145">
    <property type="term" value="F:manganese ion binding"/>
    <property type="evidence" value="ECO:0007669"/>
    <property type="project" value="UniProtKB-UniRule"/>
</dbReference>
<dbReference type="Pfam" id="PF08321">
    <property type="entry name" value="PPP5"/>
    <property type="match status" value="1"/>
</dbReference>
<dbReference type="InterPro" id="IPR006186">
    <property type="entry name" value="Ser/Thr-sp_prot-phosphatase"/>
</dbReference>
<protein>
    <recommendedName>
        <fullName evidence="10">Serine/threonine-protein phosphatase with EF-hands</fullName>
        <ecNumber evidence="10">3.1.3.16</ecNumber>
    </recommendedName>
</protein>
<dbReference type="InterPro" id="IPR011992">
    <property type="entry name" value="EF-hand-dom_pair"/>
</dbReference>
<feature type="domain" description="EF-hand" evidence="13">
    <location>
        <begin position="653"/>
        <end position="688"/>
    </location>
</feature>
<evidence type="ECO:0000256" key="6">
    <source>
        <dbReference type="ARBA" id="ARBA00022837"/>
    </source>
</evidence>
<dbReference type="InterPro" id="IPR000048">
    <property type="entry name" value="IQ_motif_EF-hand-BS"/>
</dbReference>
<evidence type="ECO:0000256" key="9">
    <source>
        <dbReference type="ARBA" id="ARBA00048336"/>
    </source>
</evidence>
<keyword evidence="6" id="KW-0106">Calcium</keyword>
<dbReference type="OrthoDB" id="442428at2759"/>
<evidence type="ECO:0000256" key="3">
    <source>
        <dbReference type="ARBA" id="ARBA00022723"/>
    </source>
</evidence>
<dbReference type="SUPFAM" id="SSF47473">
    <property type="entry name" value="EF-hand"/>
    <property type="match status" value="1"/>
</dbReference>
<dbReference type="Pfam" id="PF00149">
    <property type="entry name" value="Metallophos"/>
    <property type="match status" value="1"/>
</dbReference>
<dbReference type="CDD" id="cd23767">
    <property type="entry name" value="IQCD"/>
    <property type="match status" value="1"/>
</dbReference>
<organism evidence="14 15">
    <name type="scientific">Varroa destructor</name>
    <name type="common">Honeybee mite</name>
    <dbReference type="NCBI Taxonomy" id="109461"/>
    <lineage>
        <taxon>Eukaryota</taxon>
        <taxon>Metazoa</taxon>
        <taxon>Ecdysozoa</taxon>
        <taxon>Arthropoda</taxon>
        <taxon>Chelicerata</taxon>
        <taxon>Arachnida</taxon>
        <taxon>Acari</taxon>
        <taxon>Parasitiformes</taxon>
        <taxon>Mesostigmata</taxon>
        <taxon>Gamasina</taxon>
        <taxon>Dermanyssoidea</taxon>
        <taxon>Varroidae</taxon>
        <taxon>Varroa</taxon>
    </lineage>
</organism>
<dbReference type="Gene3D" id="1.10.238.10">
    <property type="entry name" value="EF-hand"/>
    <property type="match status" value="1"/>
</dbReference>
<feature type="region of interest" description="Disordered" evidence="12">
    <location>
        <begin position="690"/>
        <end position="722"/>
    </location>
</feature>
<dbReference type="PROSITE" id="PS00125">
    <property type="entry name" value="SER_THR_PHOSPHATASE"/>
    <property type="match status" value="1"/>
</dbReference>
<dbReference type="PRINTS" id="PR00114">
    <property type="entry name" value="STPHPHTASE"/>
</dbReference>
<dbReference type="PANTHER" id="PTHR45668:SF3">
    <property type="entry name" value="SERINE_THREONINE-PROTEIN PHOSPHATASE RDGC"/>
    <property type="match status" value="1"/>
</dbReference>
<evidence type="ECO:0000256" key="8">
    <source>
        <dbReference type="ARBA" id="ARBA00047761"/>
    </source>
</evidence>
<keyword evidence="4" id="KW-0677">Repeat</keyword>
<dbReference type="SMART" id="SM00156">
    <property type="entry name" value="PP2Ac"/>
    <property type="match status" value="1"/>
</dbReference>
<dbReference type="GO" id="GO:0050906">
    <property type="term" value="P:detection of stimulus involved in sensory perception"/>
    <property type="evidence" value="ECO:0007669"/>
    <property type="project" value="UniProtKB-UniRule"/>
</dbReference>
<evidence type="ECO:0000313" key="14">
    <source>
        <dbReference type="EnsemblMetazoa" id="XP_022651132"/>
    </source>
</evidence>
<dbReference type="RefSeq" id="XP_022651132.1">
    <property type="nucleotide sequence ID" value="XM_022795397.1"/>
</dbReference>
<dbReference type="PIRSF" id="PIRSF000912">
    <property type="entry name" value="PPEF"/>
    <property type="match status" value="1"/>
</dbReference>
<dbReference type="GO" id="GO:0004722">
    <property type="term" value="F:protein serine/threonine phosphatase activity"/>
    <property type="evidence" value="ECO:0007669"/>
    <property type="project" value="UniProtKB-EC"/>
</dbReference>
<reference evidence="14" key="1">
    <citation type="submission" date="2021-01" db="UniProtKB">
        <authorList>
            <consortium name="EnsemblMetazoa"/>
        </authorList>
    </citation>
    <scope>IDENTIFICATION</scope>
</reference>
<dbReference type="FunCoup" id="A0A7M7JF03">
    <property type="interactions" value="47"/>
</dbReference>
<evidence type="ECO:0000259" key="13">
    <source>
        <dbReference type="PROSITE" id="PS50222"/>
    </source>
</evidence>
<dbReference type="InParanoid" id="A0A7M7JF03"/>
<name>A0A7M7JF03_VARDE</name>
<evidence type="ECO:0000256" key="4">
    <source>
        <dbReference type="ARBA" id="ARBA00022737"/>
    </source>
</evidence>
<proteinExistence type="inferred from homology"/>
<dbReference type="AlphaFoldDB" id="A0A7M7JF03"/>
<dbReference type="Pfam" id="PF00612">
    <property type="entry name" value="IQ"/>
    <property type="match status" value="1"/>
</dbReference>
<keyword evidence="5 10" id="KW-0378">Hydrolase</keyword>
<dbReference type="InterPro" id="IPR002048">
    <property type="entry name" value="EF_hand_dom"/>
</dbReference>
<feature type="compositionally biased region" description="Basic and acidic residues" evidence="12">
    <location>
        <begin position="690"/>
        <end position="705"/>
    </location>
</feature>
<dbReference type="InterPro" id="IPR004843">
    <property type="entry name" value="Calcineurin-like_PHP"/>
</dbReference>
<evidence type="ECO:0000256" key="2">
    <source>
        <dbReference type="ARBA" id="ARBA00008294"/>
    </source>
</evidence>
<accession>A0A7M7JF03</accession>
<dbReference type="PANTHER" id="PTHR45668">
    <property type="entry name" value="SERINE/THREONINE-PROTEIN PHOSPHATASE 5-RELATED"/>
    <property type="match status" value="1"/>
</dbReference>
<keyword evidence="7 10" id="KW-0464">Manganese</keyword>
<evidence type="ECO:0000256" key="12">
    <source>
        <dbReference type="SAM" id="MobiDB-lite"/>
    </source>
</evidence>
<comment type="similarity">
    <text evidence="2 10 11">Belongs to the PPP phosphatase family.</text>
</comment>
<dbReference type="PROSITE" id="PS50096">
    <property type="entry name" value="IQ"/>
    <property type="match status" value="1"/>
</dbReference>
<dbReference type="PROSITE" id="PS00018">
    <property type="entry name" value="EF_HAND_1"/>
    <property type="match status" value="2"/>
</dbReference>
<evidence type="ECO:0000256" key="1">
    <source>
        <dbReference type="ARBA" id="ARBA00001936"/>
    </source>
</evidence>
<dbReference type="GO" id="GO:0005506">
    <property type="term" value="F:iron ion binding"/>
    <property type="evidence" value="ECO:0007669"/>
    <property type="project" value="UniProtKB-UniRule"/>
</dbReference>
<dbReference type="InterPro" id="IPR018247">
    <property type="entry name" value="EF_Hand_1_Ca_BS"/>
</dbReference>
<keyword evidence="15" id="KW-1185">Reference proteome</keyword>
<dbReference type="CTD" id="40224"/>
<dbReference type="KEGG" id="vde:111246190"/>
<dbReference type="EC" id="3.1.3.16" evidence="10"/>
<dbReference type="CDD" id="cd00051">
    <property type="entry name" value="EFh"/>
    <property type="match status" value="1"/>
</dbReference>
<dbReference type="GO" id="GO:0005509">
    <property type="term" value="F:calcium ion binding"/>
    <property type="evidence" value="ECO:0007669"/>
    <property type="project" value="UniProtKB-UniRule"/>
</dbReference>
<dbReference type="EnsemblMetazoa" id="XM_022795397">
    <property type="protein sequence ID" value="XP_022651132"/>
    <property type="gene ID" value="LOC111246190"/>
</dbReference>
<dbReference type="InterPro" id="IPR012008">
    <property type="entry name" value="Ser/Thr-Pase_EF-hand_contain"/>
</dbReference>
<dbReference type="InterPro" id="IPR029052">
    <property type="entry name" value="Metallo-depent_PP-like"/>
</dbReference>
<feature type="domain" description="EF-hand" evidence="13">
    <location>
        <begin position="613"/>
        <end position="648"/>
    </location>
</feature>